<gene>
    <name evidence="1" type="primary">Nfu_g_1_017313</name>
</gene>
<feature type="non-terminal residue" evidence="1">
    <location>
        <position position="123"/>
    </location>
</feature>
<feature type="non-terminal residue" evidence="1">
    <location>
        <position position="1"/>
    </location>
</feature>
<reference evidence="1" key="1">
    <citation type="submission" date="2016-05" db="EMBL/GenBank/DDBJ databases">
        <authorList>
            <person name="Lavstsen T."/>
            <person name="Jespersen J.S."/>
        </authorList>
    </citation>
    <scope>NUCLEOTIDE SEQUENCE</scope>
    <source>
        <tissue evidence="1">Brain</tissue>
    </source>
</reference>
<sequence>QSYLRVVSLGVTTQVCRGPVATRRTCDTSDEGYRRFVCCVTPHRVPDLFFFLIVEAKTTQMNTNGSKLQSVALKVLYALASDDGAAPWQRTRTVEQALMKHHRWPWENRVLNQGSTVCLHQYR</sequence>
<dbReference type="EMBL" id="HAEB01005488">
    <property type="protein sequence ID" value="SBQ52015.1"/>
    <property type="molecule type" value="Transcribed_RNA"/>
</dbReference>
<evidence type="ECO:0000313" key="1">
    <source>
        <dbReference type="EMBL" id="SBQ52015.1"/>
    </source>
</evidence>
<accession>A0A1A8EY11</accession>
<organism evidence="1">
    <name type="scientific">Nothobranchius korthausae</name>
    <dbReference type="NCBI Taxonomy" id="1143690"/>
    <lineage>
        <taxon>Eukaryota</taxon>
        <taxon>Metazoa</taxon>
        <taxon>Chordata</taxon>
        <taxon>Craniata</taxon>
        <taxon>Vertebrata</taxon>
        <taxon>Euteleostomi</taxon>
        <taxon>Actinopterygii</taxon>
        <taxon>Neopterygii</taxon>
        <taxon>Teleostei</taxon>
        <taxon>Neoteleostei</taxon>
        <taxon>Acanthomorphata</taxon>
        <taxon>Ovalentaria</taxon>
        <taxon>Atherinomorphae</taxon>
        <taxon>Cyprinodontiformes</taxon>
        <taxon>Nothobranchiidae</taxon>
        <taxon>Nothobranchius</taxon>
    </lineage>
</organism>
<proteinExistence type="predicted"/>
<dbReference type="EMBL" id="HAEC01011191">
    <property type="protein sequence ID" value="SBQ79407.1"/>
    <property type="molecule type" value="Transcribed_RNA"/>
</dbReference>
<name>A0A1A8EY11_9TELE</name>
<dbReference type="AlphaFoldDB" id="A0A1A8EY11"/>
<protein>
    <submittedName>
        <fullName evidence="1">Uncharacterized protein</fullName>
    </submittedName>
</protein>
<reference evidence="1" key="2">
    <citation type="submission" date="2016-06" db="EMBL/GenBank/DDBJ databases">
        <title>The genome of a short-lived fish provides insights into sex chromosome evolution and the genetic control of aging.</title>
        <authorList>
            <person name="Reichwald K."/>
            <person name="Felder M."/>
            <person name="Petzold A."/>
            <person name="Koch P."/>
            <person name="Groth M."/>
            <person name="Platzer M."/>
        </authorList>
    </citation>
    <scope>NUCLEOTIDE SEQUENCE</scope>
    <source>
        <tissue evidence="1">Brain</tissue>
    </source>
</reference>